<feature type="domain" description="Topo IA-type catalytic" evidence="5">
    <location>
        <begin position="1"/>
        <end position="265"/>
    </location>
</feature>
<sequence>MVLDALKRTDPTIDETLRLIDSKLRSRAWNDKKITGPHHGIIPTLEPANLSAMSEKERKVYELIRAHFLAQFLPSHEYDRTVATFESNAVSLQAVGKRIVVPGWKILFSSSSEEEGDESGGRSQTLPMLQVGSRCDIQDLQLKALKTEPPKPYTEGTLIKAMKTIAKLVKDPRLAQKLKETTGIGTEATRAGTIQGLIDRGSLIKKGRALRATEAAFSLIDAVPPAVADPGTTAIWEQALTMIEQGTLTLDDFIARQSSWITRLVDQYKGTTLSIKVPEGPKCPLCNAKTSQRKGASGVFWACTSYPECKGTVNIGTGKKKSPGKSAKTRTATTKTA</sequence>
<dbReference type="SMART" id="SM00437">
    <property type="entry name" value="TOP1Ac"/>
    <property type="match status" value="1"/>
</dbReference>
<dbReference type="PRINTS" id="PR00417">
    <property type="entry name" value="PRTPISMRASEI"/>
</dbReference>
<dbReference type="GO" id="GO:0003917">
    <property type="term" value="F:DNA topoisomerase type I (single strand cut, ATP-independent) activity"/>
    <property type="evidence" value="ECO:0007669"/>
    <property type="project" value="InterPro"/>
</dbReference>
<gene>
    <name evidence="6" type="ORF">ALP36_03154</name>
</gene>
<dbReference type="InterPro" id="IPR013497">
    <property type="entry name" value="Topo_IA_cen"/>
</dbReference>
<dbReference type="Pfam" id="PF01396">
    <property type="entry name" value="Zn_ribbon_Top1"/>
    <property type="match status" value="1"/>
</dbReference>
<proteinExistence type="predicted"/>
<dbReference type="InterPro" id="IPR023405">
    <property type="entry name" value="Topo_IA_core_domain"/>
</dbReference>
<evidence type="ECO:0000256" key="1">
    <source>
        <dbReference type="ARBA" id="ARBA00023029"/>
    </source>
</evidence>
<dbReference type="InterPro" id="IPR000380">
    <property type="entry name" value="Topo_IA"/>
</dbReference>
<dbReference type="Gene3D" id="3.30.65.10">
    <property type="entry name" value="Bacterial Topoisomerase I, domain 1"/>
    <property type="match status" value="1"/>
</dbReference>
<comment type="caution">
    <text evidence="6">The sequence shown here is derived from an EMBL/GenBank/DDBJ whole genome shotgun (WGS) entry which is preliminary data.</text>
</comment>
<dbReference type="PROSITE" id="PS52039">
    <property type="entry name" value="TOPO_IA_2"/>
    <property type="match status" value="1"/>
</dbReference>
<dbReference type="GO" id="GO:0043597">
    <property type="term" value="C:cytoplasmic replication fork"/>
    <property type="evidence" value="ECO:0007669"/>
    <property type="project" value="TreeGrafter"/>
</dbReference>
<dbReference type="AlphaFoldDB" id="A0A3M5QYR9"/>
<evidence type="ECO:0000256" key="2">
    <source>
        <dbReference type="ARBA" id="ARBA00023125"/>
    </source>
</evidence>
<dbReference type="InterPro" id="IPR013498">
    <property type="entry name" value="Topo_IA_Znf"/>
</dbReference>
<evidence type="ECO:0000256" key="3">
    <source>
        <dbReference type="ARBA" id="ARBA00023235"/>
    </source>
</evidence>
<dbReference type="Pfam" id="PF01131">
    <property type="entry name" value="Topoisom_bac"/>
    <property type="match status" value="1"/>
</dbReference>
<dbReference type="Proteomes" id="UP000274212">
    <property type="component" value="Unassembled WGS sequence"/>
</dbReference>
<dbReference type="Gene3D" id="1.10.460.10">
    <property type="entry name" value="Topoisomerase I, domain 2"/>
    <property type="match status" value="1"/>
</dbReference>
<dbReference type="InterPro" id="IPR013826">
    <property type="entry name" value="Topo_IA_cen_sub3"/>
</dbReference>
<dbReference type="PANTHER" id="PTHR11390:SF21">
    <property type="entry name" value="DNA TOPOISOMERASE 3-ALPHA"/>
    <property type="match status" value="1"/>
</dbReference>
<evidence type="ECO:0000259" key="5">
    <source>
        <dbReference type="PROSITE" id="PS52039"/>
    </source>
</evidence>
<dbReference type="InterPro" id="IPR013824">
    <property type="entry name" value="Topo_IA_cen_sub1"/>
</dbReference>
<dbReference type="GO" id="GO:0003677">
    <property type="term" value="F:DNA binding"/>
    <property type="evidence" value="ECO:0007669"/>
    <property type="project" value="UniProtKB-KW"/>
</dbReference>
<dbReference type="GO" id="GO:0006281">
    <property type="term" value="P:DNA repair"/>
    <property type="evidence" value="ECO:0007669"/>
    <property type="project" value="TreeGrafter"/>
</dbReference>
<dbReference type="EMBL" id="RBTT01000440">
    <property type="protein sequence ID" value="RMU01628.1"/>
    <property type="molecule type" value="Genomic_DNA"/>
</dbReference>
<name>A0A3M5QYR9_9PSED</name>
<dbReference type="PANTHER" id="PTHR11390">
    <property type="entry name" value="PROKARYOTIC DNA TOPOISOMERASE"/>
    <property type="match status" value="1"/>
</dbReference>
<keyword evidence="1" id="KW-0799">Topoisomerase</keyword>
<dbReference type="GO" id="GO:0006310">
    <property type="term" value="P:DNA recombination"/>
    <property type="evidence" value="ECO:0007669"/>
    <property type="project" value="TreeGrafter"/>
</dbReference>
<keyword evidence="2" id="KW-0238">DNA-binding</keyword>
<keyword evidence="3 6" id="KW-0413">Isomerase</keyword>
<accession>A0A3M5QYR9</accession>
<dbReference type="SUPFAM" id="SSF57783">
    <property type="entry name" value="Zinc beta-ribbon"/>
    <property type="match status" value="1"/>
</dbReference>
<evidence type="ECO:0000313" key="6">
    <source>
        <dbReference type="EMBL" id="RMU01628.1"/>
    </source>
</evidence>
<feature type="compositionally biased region" description="Low complexity" evidence="4">
    <location>
        <begin position="325"/>
        <end position="337"/>
    </location>
</feature>
<reference evidence="6 7" key="1">
    <citation type="submission" date="2018-08" db="EMBL/GenBank/DDBJ databases">
        <title>Recombination of ecologically and evolutionarily significant loci maintains genetic cohesion in the Pseudomonas syringae species complex.</title>
        <authorList>
            <person name="Dillon M."/>
            <person name="Thakur S."/>
            <person name="Almeida R.N.D."/>
            <person name="Weir B.S."/>
            <person name="Guttman D.S."/>
        </authorList>
    </citation>
    <scope>NUCLEOTIDE SEQUENCE [LARGE SCALE GENOMIC DNA]</scope>
    <source>
        <strain evidence="6 7">ICMP 9829</strain>
    </source>
</reference>
<organism evidence="6 7">
    <name type="scientific">Pseudomonas syringae pv. coriandricola</name>
    <dbReference type="NCBI Taxonomy" id="264453"/>
    <lineage>
        <taxon>Bacteria</taxon>
        <taxon>Pseudomonadati</taxon>
        <taxon>Pseudomonadota</taxon>
        <taxon>Gammaproteobacteria</taxon>
        <taxon>Pseudomonadales</taxon>
        <taxon>Pseudomonadaceae</taxon>
        <taxon>Pseudomonas</taxon>
    </lineage>
</organism>
<dbReference type="Gene3D" id="1.10.290.10">
    <property type="entry name" value="Topoisomerase I, domain 4"/>
    <property type="match status" value="1"/>
</dbReference>
<evidence type="ECO:0000313" key="7">
    <source>
        <dbReference type="Proteomes" id="UP000274212"/>
    </source>
</evidence>
<evidence type="ECO:0000256" key="4">
    <source>
        <dbReference type="SAM" id="MobiDB-lite"/>
    </source>
</evidence>
<feature type="region of interest" description="Disordered" evidence="4">
    <location>
        <begin position="315"/>
        <end position="337"/>
    </location>
</feature>
<dbReference type="SUPFAM" id="SSF56712">
    <property type="entry name" value="Prokaryotic type I DNA topoisomerase"/>
    <property type="match status" value="1"/>
</dbReference>
<dbReference type="GO" id="GO:0006265">
    <property type="term" value="P:DNA topological change"/>
    <property type="evidence" value="ECO:0007669"/>
    <property type="project" value="InterPro"/>
</dbReference>
<protein>
    <submittedName>
        <fullName evidence="6">DNA topoisomerase</fullName>
    </submittedName>
</protein>
<dbReference type="InterPro" id="IPR003602">
    <property type="entry name" value="Topo_IA_DNA-bd_dom"/>
</dbReference>